<evidence type="ECO:0000256" key="7">
    <source>
        <dbReference type="ARBA" id="ARBA00022898"/>
    </source>
</evidence>
<dbReference type="HAMAP" id="MF_00834">
    <property type="entry name" value="BioA"/>
    <property type="match status" value="1"/>
</dbReference>
<dbReference type="InterPro" id="IPR005815">
    <property type="entry name" value="BioA"/>
</dbReference>
<evidence type="ECO:0000256" key="5">
    <source>
        <dbReference type="ARBA" id="ARBA00022691"/>
    </source>
</evidence>
<evidence type="ECO:0000313" key="10">
    <source>
        <dbReference type="EMBL" id="SIT84496.1"/>
    </source>
</evidence>
<dbReference type="FunFam" id="3.40.640.10:FF:000004">
    <property type="entry name" value="Acetylornithine aminotransferase"/>
    <property type="match status" value="1"/>
</dbReference>
<dbReference type="InterPro" id="IPR005814">
    <property type="entry name" value="Aminotrans_3"/>
</dbReference>
<evidence type="ECO:0000256" key="3">
    <source>
        <dbReference type="ARBA" id="ARBA00022576"/>
    </source>
</evidence>
<dbReference type="Pfam" id="PF00202">
    <property type="entry name" value="Aminotran_3"/>
    <property type="match status" value="1"/>
</dbReference>
<evidence type="ECO:0000313" key="11">
    <source>
        <dbReference type="Proteomes" id="UP000192455"/>
    </source>
</evidence>
<dbReference type="GO" id="GO:0009102">
    <property type="term" value="P:biotin biosynthetic process"/>
    <property type="evidence" value="ECO:0007669"/>
    <property type="project" value="UniProtKB-UniRule"/>
</dbReference>
<dbReference type="GO" id="GO:0030170">
    <property type="term" value="F:pyridoxal phosphate binding"/>
    <property type="evidence" value="ECO:0007669"/>
    <property type="project" value="UniProtKB-UniRule"/>
</dbReference>
<comment type="catalytic activity">
    <reaction evidence="8 9">
        <text>(8S)-8-amino-7-oxononanoate + S-adenosyl-L-methionine = S-adenosyl-4-methylsulfanyl-2-oxobutanoate + (7R,8S)-7,8-diammoniononanoate</text>
        <dbReference type="Rhea" id="RHEA:16861"/>
        <dbReference type="ChEBI" id="CHEBI:16490"/>
        <dbReference type="ChEBI" id="CHEBI:59789"/>
        <dbReference type="ChEBI" id="CHEBI:149468"/>
        <dbReference type="ChEBI" id="CHEBI:149469"/>
        <dbReference type="EC" id="2.6.1.62"/>
    </reaction>
</comment>
<sequence length="427" mass="45890">MADLAFERAHLWHPYSSMRDPGPVHMVRSAEGVWLELADGTRMIDAMSSWWCAAHGHRHPRLVAAVAAQLECLPHVMFGGLTHAPAIALAERLTGLLPDGLDRIFYSDSGSVAVEVALKMAIQAQLGRGHADRTAIATARGGYHGDTWKAMSLCDPQTGMHSHFGAAVQIQHFVPRPPIAFDADWIDDPARNGLGPVEDLFAERGAGIAAFIVEPVVQGAGGMWFSHPQWLAGVRALCDRYGVLLILDEIATGFGRTGALFAMEHAGVTPDILCLGKAMTGGMMSFAATIASRQVAEAIADGPMPALMHGPTFMGNPLACAASCASLDLLAEGAWLRQVPAVEGWLRRGLAPAREFAGVRDVRVLGAIGVIELHRPLDMIRVHAVCRDRGVWLRPFGRLLYCMPPFVVTAGDVARICEVMVEIAGWP</sequence>
<dbReference type="OrthoDB" id="9801834at2"/>
<comment type="function">
    <text evidence="9">Catalyzes the transfer of the alpha-amino group from S-adenosyl-L-methionine (SAM) to 7-keto-8-aminopelargonic acid (KAPA) to form 7,8-diaminopelargonic acid (DAPA). It is the only aminotransferase known to utilize SAM as an amino donor.</text>
</comment>
<evidence type="ECO:0000256" key="1">
    <source>
        <dbReference type="ARBA" id="ARBA00001933"/>
    </source>
</evidence>
<evidence type="ECO:0000256" key="6">
    <source>
        <dbReference type="ARBA" id="ARBA00022756"/>
    </source>
</evidence>
<keyword evidence="11" id="KW-1185">Reference proteome</keyword>
<feature type="binding site" evidence="9">
    <location>
        <position position="50"/>
    </location>
    <ligand>
        <name>substrate</name>
    </ligand>
</feature>
<dbReference type="GO" id="GO:0004015">
    <property type="term" value="F:adenosylmethionine-8-amino-7-oxononanoate transaminase activity"/>
    <property type="evidence" value="ECO:0007669"/>
    <property type="project" value="UniProtKB-UniRule"/>
</dbReference>
<dbReference type="EMBL" id="FTPS01000001">
    <property type="protein sequence ID" value="SIT84496.1"/>
    <property type="molecule type" value="Genomic_DNA"/>
</dbReference>
<protein>
    <recommendedName>
        <fullName evidence="9">Adenosylmethionine-8-amino-7-oxononanoate aminotransferase</fullName>
        <ecNumber evidence="9">2.6.1.62</ecNumber>
    </recommendedName>
    <alternativeName>
        <fullName evidence="9">7,8-diamino-pelargonic acid aminotransferase</fullName>
        <shortName evidence="9">DAPA AT</shortName>
        <shortName evidence="9">DAPA aminotransferase</shortName>
    </alternativeName>
    <alternativeName>
        <fullName evidence="9">7,8-diaminononanoate synthase</fullName>
        <shortName evidence="9">DANS</shortName>
    </alternativeName>
    <alternativeName>
        <fullName evidence="9">Diaminopelargonic acid synthase</fullName>
    </alternativeName>
</protein>
<feature type="modified residue" description="N6-(pyridoxal phosphate)lysine" evidence="9">
    <location>
        <position position="277"/>
    </location>
</feature>
<comment type="similarity">
    <text evidence="9">Belongs to the class-III pyridoxal-phosphate-dependent aminotransferase family. BioA subfamily.</text>
</comment>
<reference evidence="10 11" key="1">
    <citation type="submission" date="2017-01" db="EMBL/GenBank/DDBJ databases">
        <authorList>
            <person name="Mah S.A."/>
            <person name="Swanson W.J."/>
            <person name="Moy G.W."/>
            <person name="Vacquier V.D."/>
        </authorList>
    </citation>
    <scope>NUCLEOTIDE SEQUENCE [LARGE SCALE GENOMIC DNA]</scope>
    <source>
        <strain evidence="10 11">DSM 21219</strain>
    </source>
</reference>
<keyword evidence="9" id="KW-0963">Cytoplasm</keyword>
<evidence type="ECO:0000256" key="8">
    <source>
        <dbReference type="ARBA" id="ARBA00048449"/>
    </source>
</evidence>
<dbReference type="SUPFAM" id="SSF53383">
    <property type="entry name" value="PLP-dependent transferases"/>
    <property type="match status" value="1"/>
</dbReference>
<feature type="site" description="Participates in the substrate recognition with KAPA and in a stacking interaction with the adenine ring of SAM" evidence="9">
    <location>
        <position position="15"/>
    </location>
</feature>
<organism evidence="10 11">
    <name type="scientific">Pontibaca methylaminivorans</name>
    <dbReference type="NCBI Taxonomy" id="515897"/>
    <lineage>
        <taxon>Bacteria</taxon>
        <taxon>Pseudomonadati</taxon>
        <taxon>Pseudomonadota</taxon>
        <taxon>Alphaproteobacteria</taxon>
        <taxon>Rhodobacterales</taxon>
        <taxon>Roseobacteraceae</taxon>
        <taxon>Pontibaca</taxon>
    </lineage>
</organism>
<dbReference type="STRING" id="515897.SAMN05421849_2126"/>
<comment type="subcellular location">
    <subcellularLocation>
        <location evidence="9">Cytoplasm</location>
    </subcellularLocation>
</comment>
<dbReference type="GO" id="GO:0005737">
    <property type="term" value="C:cytoplasm"/>
    <property type="evidence" value="ECO:0007669"/>
    <property type="project" value="UniProtKB-SubCell"/>
</dbReference>
<dbReference type="InterPro" id="IPR015424">
    <property type="entry name" value="PyrdxlP-dep_Trfase"/>
</dbReference>
<gene>
    <name evidence="9" type="primary">bioA</name>
    <name evidence="10" type="ORF">SAMN05421849_2126</name>
</gene>
<dbReference type="PANTHER" id="PTHR42684:SF17">
    <property type="entry name" value="ADENOSYLMETHIONINE-8-AMINO-7-OXONONANOATE AMINOTRANSFERASE"/>
    <property type="match status" value="1"/>
</dbReference>
<name>A0A1R3X102_9RHOB</name>
<dbReference type="PANTHER" id="PTHR42684">
    <property type="entry name" value="ADENOSYLMETHIONINE-8-AMINO-7-OXONONANOATE AMINOTRANSFERASE"/>
    <property type="match status" value="1"/>
</dbReference>
<dbReference type="NCBIfam" id="TIGR00508">
    <property type="entry name" value="bioA"/>
    <property type="match status" value="1"/>
</dbReference>
<evidence type="ECO:0000256" key="4">
    <source>
        <dbReference type="ARBA" id="ARBA00022679"/>
    </source>
</evidence>
<dbReference type="UniPathway" id="UPA00078">
    <property type="reaction ID" value="UER00160"/>
</dbReference>
<evidence type="ECO:0000256" key="9">
    <source>
        <dbReference type="HAMAP-Rule" id="MF_00834"/>
    </source>
</evidence>
<comment type="cofactor">
    <cofactor evidence="1 9">
        <name>pyridoxal 5'-phosphate</name>
        <dbReference type="ChEBI" id="CHEBI:597326"/>
    </cofactor>
</comment>
<dbReference type="CDD" id="cd00610">
    <property type="entry name" value="OAT_like"/>
    <property type="match status" value="1"/>
</dbReference>
<dbReference type="Gene3D" id="3.90.1150.10">
    <property type="entry name" value="Aspartate Aminotransferase, domain 1"/>
    <property type="match status" value="1"/>
</dbReference>
<dbReference type="InterPro" id="IPR049704">
    <property type="entry name" value="Aminotrans_3_PPA_site"/>
</dbReference>
<feature type="binding site" evidence="9">
    <location>
        <position position="143"/>
    </location>
    <ligand>
        <name>substrate</name>
    </ligand>
</feature>
<dbReference type="Proteomes" id="UP000192455">
    <property type="component" value="Unassembled WGS sequence"/>
</dbReference>
<feature type="binding site" evidence="9">
    <location>
        <position position="248"/>
    </location>
    <ligand>
        <name>pyridoxal 5'-phosphate</name>
        <dbReference type="ChEBI" id="CHEBI:597326"/>
    </ligand>
</feature>
<dbReference type="InterPro" id="IPR015421">
    <property type="entry name" value="PyrdxlP-dep_Trfase_major"/>
</dbReference>
<dbReference type="InterPro" id="IPR015422">
    <property type="entry name" value="PyrdxlP-dep_Trfase_small"/>
</dbReference>
<keyword evidence="3 9" id="KW-0032">Aminotransferase</keyword>
<feature type="binding site" evidence="9">
    <location>
        <position position="277"/>
    </location>
    <ligand>
        <name>substrate</name>
    </ligand>
</feature>
<dbReference type="NCBIfam" id="NF004624">
    <property type="entry name" value="PRK05964.1"/>
    <property type="match status" value="1"/>
</dbReference>
<evidence type="ECO:0000256" key="2">
    <source>
        <dbReference type="ARBA" id="ARBA00005063"/>
    </source>
</evidence>
<feature type="binding site" evidence="9">
    <location>
        <position position="310"/>
    </location>
    <ligand>
        <name>substrate</name>
    </ligand>
</feature>
<dbReference type="RefSeq" id="WP_076649817.1">
    <property type="nucleotide sequence ID" value="NZ_FTPS01000001.1"/>
</dbReference>
<dbReference type="Gene3D" id="3.40.640.10">
    <property type="entry name" value="Type I PLP-dependent aspartate aminotransferase-like (Major domain)"/>
    <property type="match status" value="1"/>
</dbReference>
<keyword evidence="5 9" id="KW-0949">S-adenosyl-L-methionine</keyword>
<dbReference type="PROSITE" id="PS00600">
    <property type="entry name" value="AA_TRANSFER_CLASS_3"/>
    <property type="match status" value="1"/>
</dbReference>
<dbReference type="EC" id="2.6.1.62" evidence="9"/>
<feature type="binding site" evidence="9">
    <location>
        <begin position="311"/>
        <end position="312"/>
    </location>
    <ligand>
        <name>pyridoxal 5'-phosphate</name>
        <dbReference type="ChEBI" id="CHEBI:597326"/>
    </ligand>
</feature>
<comment type="subunit">
    <text evidence="9">Homodimer.</text>
</comment>
<keyword evidence="7 9" id="KW-0663">Pyridoxal phosphate</keyword>
<keyword evidence="6 9" id="KW-0093">Biotin biosynthesis</keyword>
<accession>A0A1R3X102</accession>
<feature type="binding site" evidence="9">
    <location>
        <position position="394"/>
    </location>
    <ligand>
        <name>substrate</name>
    </ligand>
</feature>
<comment type="pathway">
    <text evidence="2 9">Cofactor biosynthesis; biotin biosynthesis; 7,8-diaminononanoate from 8-amino-7-oxononanoate (SAM route): step 1/1.</text>
</comment>
<keyword evidence="4 9" id="KW-0808">Transferase</keyword>
<dbReference type="AlphaFoldDB" id="A0A1R3X102"/>
<feature type="binding site" evidence="9">
    <location>
        <begin position="110"/>
        <end position="111"/>
    </location>
    <ligand>
        <name>pyridoxal 5'-phosphate</name>
        <dbReference type="ChEBI" id="CHEBI:597326"/>
    </ligand>
</feature>
<proteinExistence type="inferred from homology"/>